<proteinExistence type="predicted"/>
<evidence type="ECO:0000313" key="1">
    <source>
        <dbReference type="EMBL" id="QYR53418.1"/>
    </source>
</evidence>
<dbReference type="EMBL" id="CP080544">
    <property type="protein sequence ID" value="QYR53418.1"/>
    <property type="molecule type" value="Genomic_DNA"/>
</dbReference>
<keyword evidence="2" id="KW-1185">Reference proteome</keyword>
<dbReference type="Proteomes" id="UP000824755">
    <property type="component" value="Chromosome"/>
</dbReference>
<dbReference type="RefSeq" id="WP_220380234.1">
    <property type="nucleotide sequence ID" value="NZ_CP080544.1"/>
</dbReference>
<protein>
    <submittedName>
        <fullName evidence="1">Uncharacterized protein</fullName>
    </submittedName>
</protein>
<reference evidence="1 2" key="1">
    <citation type="submission" date="2021-08" db="EMBL/GenBank/DDBJ databases">
        <title>Lysobacter sp. strain CJ11 Genome sequencing and assembly.</title>
        <authorList>
            <person name="Kim I."/>
        </authorList>
    </citation>
    <scope>NUCLEOTIDE SEQUENCE [LARGE SCALE GENOMIC DNA]</scope>
    <source>
        <strain evidence="1 2">CJ11</strain>
    </source>
</reference>
<sequence>MLLALAGATAVNDAAAQSRPKRCVTDSGESVRTDKPCEAFNATEQKRAPSTYGAAADRRIMAARPSSYRPVCAKTIDDLSYSLSAAMDARDVNRFSSIYHWVGVSNVRAIAVLNKFERIMKRPVVDIELTGGSAGGTEWQEDADGFLTPIEHAARPPTGLRLRQQKPGGNATESTQFRFVRNFGCYWLSF</sequence>
<accession>A0ABX8WRF2</accession>
<organism evidence="1 2">
    <name type="scientific">Lysobacter soyae</name>
    <dbReference type="NCBI Taxonomy" id="2764185"/>
    <lineage>
        <taxon>Bacteria</taxon>
        <taxon>Pseudomonadati</taxon>
        <taxon>Pseudomonadota</taxon>
        <taxon>Gammaproteobacteria</taxon>
        <taxon>Lysobacterales</taxon>
        <taxon>Lysobacteraceae</taxon>
        <taxon>Lysobacter</taxon>
    </lineage>
</organism>
<name>A0ABX8WRF2_9GAMM</name>
<evidence type="ECO:0000313" key="2">
    <source>
        <dbReference type="Proteomes" id="UP000824755"/>
    </source>
</evidence>
<gene>
    <name evidence="1" type="ORF">H8L67_02595</name>
</gene>